<dbReference type="Proteomes" id="UP000029015">
    <property type="component" value="Unassembled WGS sequence"/>
</dbReference>
<dbReference type="RefSeq" id="WP_033504603.1">
    <property type="nucleotide sequence ID" value="NZ_CP011786.1"/>
</dbReference>
<evidence type="ECO:0000313" key="2">
    <source>
        <dbReference type="Proteomes" id="UP000029015"/>
    </source>
</evidence>
<dbReference type="AlphaFoldDB" id="A0A086YZU8"/>
<keyword evidence="2" id="KW-1185">Reference proteome</keyword>
<protein>
    <submittedName>
        <fullName evidence="1">Uncharacterized protein</fullName>
    </submittedName>
</protein>
<proteinExistence type="predicted"/>
<reference evidence="1 2" key="1">
    <citation type="submission" date="2014-03" db="EMBL/GenBank/DDBJ databases">
        <title>Genomics of Bifidobacteria.</title>
        <authorList>
            <person name="Ventura M."/>
            <person name="Milani C."/>
            <person name="Lugli G.A."/>
        </authorList>
    </citation>
    <scope>NUCLEOTIDE SEQUENCE [LARGE SCALE GENOMIC DNA]</scope>
    <source>
        <strain evidence="1 2">DSM 22766</strain>
    </source>
</reference>
<organism evidence="1 2">
    <name type="scientific">Bifidobacterium actinocoloniiforme DSM 22766</name>
    <dbReference type="NCBI Taxonomy" id="1437605"/>
    <lineage>
        <taxon>Bacteria</taxon>
        <taxon>Bacillati</taxon>
        <taxon>Actinomycetota</taxon>
        <taxon>Actinomycetes</taxon>
        <taxon>Bifidobacteriales</taxon>
        <taxon>Bifidobacteriaceae</taxon>
        <taxon>Bifidobacterium</taxon>
    </lineage>
</organism>
<evidence type="ECO:0000313" key="1">
    <source>
        <dbReference type="EMBL" id="KFI39798.1"/>
    </source>
</evidence>
<dbReference type="EMBL" id="JGYK01000001">
    <property type="protein sequence ID" value="KFI39798.1"/>
    <property type="molecule type" value="Genomic_DNA"/>
</dbReference>
<dbReference type="PATRIC" id="fig|1437605.7.peg.223"/>
<dbReference type="STRING" id="1437605.AB656_01110"/>
<gene>
    <name evidence="1" type="ORF">BACT_0498</name>
</gene>
<dbReference type="KEGG" id="bact:AB656_01110"/>
<dbReference type="eggNOG" id="ENOG5031SJG">
    <property type="taxonomic scope" value="Bacteria"/>
</dbReference>
<sequence length="90" mass="10120">MADDQLIAQSVAEMKPYVFPLLDQQDRISCDGAVLAGEPYEALAWFFSSITAQDARKIPDDTLFSAFNLLDDEDKELYLHLLPQRQTAAI</sequence>
<dbReference type="OrthoDB" id="3236521at2"/>
<accession>A0A086YZU8</accession>
<name>A0A086YZU8_9BIFI</name>
<comment type="caution">
    <text evidence="1">The sequence shown here is derived from an EMBL/GenBank/DDBJ whole genome shotgun (WGS) entry which is preliminary data.</text>
</comment>